<proteinExistence type="predicted"/>
<evidence type="ECO:0000256" key="1">
    <source>
        <dbReference type="SAM" id="MobiDB-lite"/>
    </source>
</evidence>
<comment type="caution">
    <text evidence="2">The sequence shown here is derived from an EMBL/GenBank/DDBJ whole genome shotgun (WGS) entry which is preliminary data.</text>
</comment>
<sequence length="77" mass="8448">MRKIHISEAKSGDILAADIFGVNGAILLPRGAALTNQYIRSLQMKGIQYICINDEQTDDIVPHPQSNDPATNNEKNV</sequence>
<reference evidence="2 3" key="1">
    <citation type="submission" date="2020-03" db="EMBL/GenBank/DDBJ databases">
        <title>Genomic Encyclopedia of Archaeal and Bacterial Type Strains, Phase II (KMG-II): from individual species to whole genera.</title>
        <authorList>
            <person name="Goeker M."/>
        </authorList>
    </citation>
    <scope>NUCLEOTIDE SEQUENCE [LARGE SCALE GENOMIC DNA]</scope>
    <source>
        <strain evidence="2 3">DSM 4749</strain>
    </source>
</reference>
<protein>
    <submittedName>
        <fullName evidence="2">Uncharacterized protein</fullName>
    </submittedName>
</protein>
<organism evidence="2 3">
    <name type="scientific">Saccharococcus thermophilus</name>
    <dbReference type="NCBI Taxonomy" id="29396"/>
    <lineage>
        <taxon>Bacteria</taxon>
        <taxon>Bacillati</taxon>
        <taxon>Bacillota</taxon>
        <taxon>Bacilli</taxon>
        <taxon>Bacillales</taxon>
        <taxon>Anoxybacillaceae</taxon>
        <taxon>Saccharococcus</taxon>
    </lineage>
</organism>
<gene>
    <name evidence="2" type="ORF">BDD39_002988</name>
</gene>
<dbReference type="AlphaFoldDB" id="A0A846MLI8"/>
<accession>A0A846MLI8</accession>
<keyword evidence="3" id="KW-1185">Reference proteome</keyword>
<feature type="compositionally biased region" description="Polar residues" evidence="1">
    <location>
        <begin position="64"/>
        <end position="77"/>
    </location>
</feature>
<name>A0A846MLI8_9BACL</name>
<evidence type="ECO:0000313" key="2">
    <source>
        <dbReference type="EMBL" id="NIK16478.1"/>
    </source>
</evidence>
<evidence type="ECO:0000313" key="3">
    <source>
        <dbReference type="Proteomes" id="UP000532769"/>
    </source>
</evidence>
<dbReference type="EMBL" id="JAASRS010000001">
    <property type="protein sequence ID" value="NIK16478.1"/>
    <property type="molecule type" value="Genomic_DNA"/>
</dbReference>
<feature type="region of interest" description="Disordered" evidence="1">
    <location>
        <begin position="58"/>
        <end position="77"/>
    </location>
</feature>
<dbReference type="Proteomes" id="UP000532769">
    <property type="component" value="Unassembled WGS sequence"/>
</dbReference>